<evidence type="ECO:0000313" key="11">
    <source>
        <dbReference type="Proteomes" id="UP000077961"/>
    </source>
</evidence>
<dbReference type="AlphaFoldDB" id="A0A1A9N8H9"/>
<dbReference type="GO" id="GO:0005524">
    <property type="term" value="F:ATP binding"/>
    <property type="evidence" value="ECO:0007669"/>
    <property type="project" value="UniProtKB-KW"/>
</dbReference>
<evidence type="ECO:0000313" key="10">
    <source>
        <dbReference type="EMBL" id="OAJ61594.1"/>
    </source>
</evidence>
<dbReference type="Gene3D" id="3.40.50.300">
    <property type="entry name" value="P-loop containing nucleotide triphosphate hydrolases"/>
    <property type="match status" value="1"/>
</dbReference>
<dbReference type="InterPro" id="IPR003593">
    <property type="entry name" value="AAA+_ATPase"/>
</dbReference>
<dbReference type="SUPFAM" id="SSF52540">
    <property type="entry name" value="P-loop containing nucleoside triphosphate hydrolases"/>
    <property type="match status" value="1"/>
</dbReference>
<evidence type="ECO:0000256" key="5">
    <source>
        <dbReference type="ARBA" id="ARBA00022741"/>
    </source>
</evidence>
<reference evidence="11 12" key="1">
    <citation type="submission" date="2016-04" db="EMBL/GenBank/DDBJ databases">
        <title>Reclassification of Paraburkholderia panaciterrae (Farh et al. 2015) Dobritsa &amp; Samadpour 2016 as a later homotypic synonym of Paraburkholderia ginsengiterrae (Farh et al. 2015) Dobritsa &amp; Samadpour 2016.</title>
        <authorList>
            <person name="Dobritsa A.P."/>
            <person name="Kutumbaka K."/>
            <person name="Samadpour M."/>
        </authorList>
    </citation>
    <scope>NUCLEOTIDE SEQUENCE [LARGE SCALE GENOMIC DNA]</scope>
    <source>
        <strain evidence="10 12">DCY85</strain>
        <strain evidence="9 11">DCY85-1</strain>
    </source>
</reference>
<dbReference type="InterPro" id="IPR027417">
    <property type="entry name" value="P-loop_NTPase"/>
</dbReference>
<proteinExistence type="inferred from homology"/>
<keyword evidence="4" id="KW-0472">Membrane</keyword>
<dbReference type="InterPro" id="IPR003439">
    <property type="entry name" value="ABC_transporter-like_ATP-bd"/>
</dbReference>
<evidence type="ECO:0000256" key="2">
    <source>
        <dbReference type="ARBA" id="ARBA00022448"/>
    </source>
</evidence>
<sequence length="248" mass="26401">MATSNTPALQLLGVTAGYDRSEILQDVSLAVRRSSVLALLGRNGAGKSTCISAIAGLIRLSDGDVQLFGESVAALPVEEVIRKGIAVVPQGRRIFSLLTVKENLAVVQPAVAPFAGKHWAIDRITELFPRLGERFGQRAGTLSGGEQQMLAIGRALMANPRVLLLDEPSEGLSPQMIDEVARIIERLRDDGISILLVEQNSRLALSVADDVALLSSGRLAFTGSAEELTQNSDLMEIHLGVHATTSTD</sequence>
<feature type="domain" description="ABC transporter" evidence="8">
    <location>
        <begin position="9"/>
        <end position="241"/>
    </location>
</feature>
<evidence type="ECO:0000256" key="6">
    <source>
        <dbReference type="ARBA" id="ARBA00022840"/>
    </source>
</evidence>
<protein>
    <submittedName>
        <fullName evidence="10">ABC transporter ATP-binding protein</fullName>
    </submittedName>
</protein>
<evidence type="ECO:0000313" key="9">
    <source>
        <dbReference type="EMBL" id="OAJ56514.1"/>
    </source>
</evidence>
<evidence type="ECO:0000313" key="12">
    <source>
        <dbReference type="Proteomes" id="UP000078116"/>
    </source>
</evidence>
<dbReference type="SMART" id="SM00382">
    <property type="entry name" value="AAA"/>
    <property type="match status" value="1"/>
</dbReference>
<keyword evidence="7" id="KW-0029">Amino-acid transport</keyword>
<keyword evidence="6 10" id="KW-0067">ATP-binding</keyword>
<dbReference type="Proteomes" id="UP000077961">
    <property type="component" value="Unassembled WGS sequence"/>
</dbReference>
<dbReference type="Proteomes" id="UP000078116">
    <property type="component" value="Unassembled WGS sequence"/>
</dbReference>
<dbReference type="EMBL" id="LXKA01000209">
    <property type="protein sequence ID" value="OAJ61594.1"/>
    <property type="molecule type" value="Genomic_DNA"/>
</dbReference>
<keyword evidence="3" id="KW-1003">Cell membrane</keyword>
<evidence type="ECO:0000256" key="3">
    <source>
        <dbReference type="ARBA" id="ARBA00022475"/>
    </source>
</evidence>
<gene>
    <name evidence="9" type="ORF">A6V36_33650</name>
    <name evidence="10" type="ORF">A6V37_24915</name>
</gene>
<evidence type="ECO:0000256" key="1">
    <source>
        <dbReference type="ARBA" id="ARBA00005417"/>
    </source>
</evidence>
<comment type="similarity">
    <text evidence="1">Belongs to the ABC transporter superfamily.</text>
</comment>
<evidence type="ECO:0000256" key="7">
    <source>
        <dbReference type="ARBA" id="ARBA00022970"/>
    </source>
</evidence>
<dbReference type="PANTHER" id="PTHR43820">
    <property type="entry name" value="HIGH-AFFINITY BRANCHED-CHAIN AMINO ACID TRANSPORT ATP-BINDING PROTEIN LIVF"/>
    <property type="match status" value="1"/>
</dbReference>
<dbReference type="Pfam" id="PF00005">
    <property type="entry name" value="ABC_tran"/>
    <property type="match status" value="1"/>
</dbReference>
<evidence type="ECO:0000256" key="4">
    <source>
        <dbReference type="ARBA" id="ARBA00022519"/>
    </source>
</evidence>
<comment type="caution">
    <text evidence="10">The sequence shown here is derived from an EMBL/GenBank/DDBJ whole genome shotgun (WGS) entry which is preliminary data.</text>
</comment>
<dbReference type="PROSITE" id="PS50893">
    <property type="entry name" value="ABC_TRANSPORTER_2"/>
    <property type="match status" value="1"/>
</dbReference>
<organism evidence="10 12">
    <name type="scientific">Paraburkholderia ginsengiterrae</name>
    <dbReference type="NCBI Taxonomy" id="1462993"/>
    <lineage>
        <taxon>Bacteria</taxon>
        <taxon>Pseudomonadati</taxon>
        <taxon>Pseudomonadota</taxon>
        <taxon>Betaproteobacteria</taxon>
        <taxon>Burkholderiales</taxon>
        <taxon>Burkholderiaceae</taxon>
        <taxon>Paraburkholderia</taxon>
    </lineage>
</organism>
<accession>A0A1A9N8H9</accession>
<keyword evidence="2" id="KW-0813">Transport</keyword>
<name>A0A1A9N8H9_9BURK</name>
<dbReference type="PROSITE" id="PS00211">
    <property type="entry name" value="ABC_TRANSPORTER_1"/>
    <property type="match status" value="1"/>
</dbReference>
<dbReference type="EMBL" id="LXJZ01000186">
    <property type="protein sequence ID" value="OAJ56514.1"/>
    <property type="molecule type" value="Genomic_DNA"/>
</dbReference>
<dbReference type="PANTHER" id="PTHR43820:SF4">
    <property type="entry name" value="HIGH-AFFINITY BRANCHED-CHAIN AMINO ACID TRANSPORT ATP-BINDING PROTEIN LIVF"/>
    <property type="match status" value="1"/>
</dbReference>
<dbReference type="GO" id="GO:0015807">
    <property type="term" value="P:L-amino acid transport"/>
    <property type="evidence" value="ECO:0007669"/>
    <property type="project" value="TreeGrafter"/>
</dbReference>
<keyword evidence="11" id="KW-1185">Reference proteome</keyword>
<dbReference type="GO" id="GO:0015658">
    <property type="term" value="F:branched-chain amino acid transmembrane transporter activity"/>
    <property type="evidence" value="ECO:0007669"/>
    <property type="project" value="TreeGrafter"/>
</dbReference>
<dbReference type="InterPro" id="IPR017871">
    <property type="entry name" value="ABC_transporter-like_CS"/>
</dbReference>
<dbReference type="GO" id="GO:0016887">
    <property type="term" value="F:ATP hydrolysis activity"/>
    <property type="evidence" value="ECO:0007669"/>
    <property type="project" value="InterPro"/>
</dbReference>
<keyword evidence="4" id="KW-0997">Cell inner membrane</keyword>
<evidence type="ECO:0000259" key="8">
    <source>
        <dbReference type="PROSITE" id="PS50893"/>
    </source>
</evidence>
<dbReference type="RefSeq" id="WP_064269563.1">
    <property type="nucleotide sequence ID" value="NZ_LXJZ01000186.1"/>
</dbReference>
<dbReference type="STRING" id="1462993.A6V36_33650"/>
<dbReference type="InterPro" id="IPR052156">
    <property type="entry name" value="BCAA_Transport_ATP-bd_LivF"/>
</dbReference>
<keyword evidence="5" id="KW-0547">Nucleotide-binding</keyword>
<dbReference type="CDD" id="cd03224">
    <property type="entry name" value="ABC_TM1139_LivF_branched"/>
    <property type="match status" value="1"/>
</dbReference>